<dbReference type="PATRIC" id="fig|1401659.3.peg.2054"/>
<proteinExistence type="predicted"/>
<dbReference type="EMBL" id="CP006731">
    <property type="protein sequence ID" value="AHB70440.1"/>
    <property type="molecule type" value="Genomic_DNA"/>
</dbReference>
<accession>V5U0D2</accession>
<organism evidence="1 2">
    <name type="scientific">Cronobacter malonaticus</name>
    <dbReference type="NCBI Taxonomy" id="413503"/>
    <lineage>
        <taxon>Bacteria</taxon>
        <taxon>Pseudomonadati</taxon>
        <taxon>Pseudomonadota</taxon>
        <taxon>Gammaproteobacteria</taxon>
        <taxon>Enterobacterales</taxon>
        <taxon>Enterobacteriaceae</taxon>
        <taxon>Cronobacter</taxon>
    </lineage>
</organism>
<dbReference type="KEGG" id="csi:P262_02912"/>
<protein>
    <submittedName>
        <fullName evidence="1">Uncharacterized protein</fullName>
    </submittedName>
</protein>
<dbReference type="HOGENOM" id="CLU_3060688_0_0_6"/>
<dbReference type="AlphaFoldDB" id="V5U0D2"/>
<gene>
    <name evidence="1" type="ORF">P262_02912</name>
</gene>
<reference evidence="1 2" key="1">
    <citation type="journal article" date="2014" name="Genome Announc.">
        <title>Complete Genome Sequence of Cronobacter sakazakii Strain CMCC 45402.</title>
        <authorList>
            <person name="Zhao Z."/>
            <person name="Wang L."/>
            <person name="Wang B."/>
            <person name="Liang H."/>
            <person name="Ye Q."/>
            <person name="Zeng M."/>
        </authorList>
    </citation>
    <scope>NUCLEOTIDE SEQUENCE [LARGE SCALE GENOMIC DNA]</scope>
    <source>
        <strain evidence="2">45402</strain>
    </source>
</reference>
<name>V5U0D2_9ENTR</name>
<evidence type="ECO:0000313" key="1">
    <source>
        <dbReference type="EMBL" id="AHB70440.1"/>
    </source>
</evidence>
<dbReference type="Proteomes" id="UP000018545">
    <property type="component" value="Chromosome"/>
</dbReference>
<sequence>MEATLAVSVIGTVSYRLGPPVSGGAIYSEYYQESVYGNKRLSAFREKYIFPQW</sequence>
<evidence type="ECO:0000313" key="2">
    <source>
        <dbReference type="Proteomes" id="UP000018545"/>
    </source>
</evidence>